<dbReference type="PANTHER" id="PTHR38778">
    <property type="entry name" value="CYTOPLASMIC PROTEIN-RELATED"/>
    <property type="match status" value="1"/>
</dbReference>
<proteinExistence type="predicted"/>
<evidence type="ECO:0008006" key="3">
    <source>
        <dbReference type="Google" id="ProtNLM"/>
    </source>
</evidence>
<dbReference type="InterPro" id="IPR007416">
    <property type="entry name" value="YggL_50S_bp"/>
</dbReference>
<dbReference type="OrthoDB" id="5768758at2"/>
<sequence length="118" mass="13625">MKMSLNVNRNRRLRKKLYLHEFAIKGFELQFTFEALDEDAFYDLVDRMIDFADTRNLVIAGGATLKSFHGLITSADRYESATEEDLSEFNQWLAKQSSIDDISVGELVDANYDFDTKI</sequence>
<evidence type="ECO:0000313" key="2">
    <source>
        <dbReference type="Proteomes" id="UP000244906"/>
    </source>
</evidence>
<name>A0A2V1GTC1_9GAMM</name>
<dbReference type="RefSeq" id="WP_116687233.1">
    <property type="nucleotide sequence ID" value="NZ_CAWNYD010000004.1"/>
</dbReference>
<dbReference type="PANTHER" id="PTHR38778:SF1">
    <property type="entry name" value="CYTOPLASMIC PROTEIN"/>
    <property type="match status" value="1"/>
</dbReference>
<gene>
    <name evidence="1" type="ORF">DC094_11370</name>
</gene>
<dbReference type="AlphaFoldDB" id="A0A2V1GTC1"/>
<accession>A0A2V1GTC1</accession>
<reference evidence="1 2" key="1">
    <citation type="submission" date="2018-04" db="EMBL/GenBank/DDBJ databases">
        <title>Thalassorhabdus spongiae gen. nov., sp. nov., isolated from a marine sponge in South-West Iceland.</title>
        <authorList>
            <person name="Knobloch S."/>
            <person name="Daussin A."/>
            <person name="Johannsson R."/>
            <person name="Marteinsson V.T."/>
        </authorList>
    </citation>
    <scope>NUCLEOTIDE SEQUENCE [LARGE SCALE GENOMIC DNA]</scope>
    <source>
        <strain evidence="1 2">Hp12</strain>
    </source>
</reference>
<evidence type="ECO:0000313" key="1">
    <source>
        <dbReference type="EMBL" id="PVZ68848.1"/>
    </source>
</evidence>
<organism evidence="1 2">
    <name type="scientific">Pelagibaculum spongiae</name>
    <dbReference type="NCBI Taxonomy" id="2080658"/>
    <lineage>
        <taxon>Bacteria</taxon>
        <taxon>Pseudomonadati</taxon>
        <taxon>Pseudomonadota</taxon>
        <taxon>Gammaproteobacteria</taxon>
        <taxon>Oceanospirillales</taxon>
        <taxon>Pelagibaculum</taxon>
    </lineage>
</organism>
<dbReference type="Proteomes" id="UP000244906">
    <property type="component" value="Unassembled WGS sequence"/>
</dbReference>
<keyword evidence="2" id="KW-1185">Reference proteome</keyword>
<dbReference type="EMBL" id="QDDL01000004">
    <property type="protein sequence ID" value="PVZ68848.1"/>
    <property type="molecule type" value="Genomic_DNA"/>
</dbReference>
<protein>
    <recommendedName>
        <fullName evidence="3">DUF469 domain-containing protein</fullName>
    </recommendedName>
</protein>
<comment type="caution">
    <text evidence="1">The sequence shown here is derived from an EMBL/GenBank/DDBJ whole genome shotgun (WGS) entry which is preliminary data.</text>
</comment>
<dbReference type="GO" id="GO:0005829">
    <property type="term" value="C:cytosol"/>
    <property type="evidence" value="ECO:0007669"/>
    <property type="project" value="TreeGrafter"/>
</dbReference>
<dbReference type="Pfam" id="PF04320">
    <property type="entry name" value="YggL_50S_bp"/>
    <property type="match status" value="1"/>
</dbReference>